<keyword evidence="2" id="KW-0732">Signal</keyword>
<dbReference type="Proteomes" id="UP000654370">
    <property type="component" value="Unassembled WGS sequence"/>
</dbReference>
<dbReference type="EMBL" id="JAEPQZ010000014">
    <property type="protein sequence ID" value="KAG2173854.1"/>
    <property type="molecule type" value="Genomic_DNA"/>
</dbReference>
<dbReference type="SUPFAM" id="SSF102198">
    <property type="entry name" value="Putative cyclase"/>
    <property type="match status" value="1"/>
</dbReference>
<keyword evidence="4" id="KW-1185">Reference proteome</keyword>
<dbReference type="PANTHER" id="PTHR31118">
    <property type="entry name" value="CYCLASE-LIKE PROTEIN 2"/>
    <property type="match status" value="1"/>
</dbReference>
<accession>A0A8H7PHV6</accession>
<comment type="similarity">
    <text evidence="1">Belongs to the Cyclase 1 superfamily.</text>
</comment>
<reference evidence="3" key="1">
    <citation type="submission" date="2020-12" db="EMBL/GenBank/DDBJ databases">
        <title>Metabolic potential, ecology and presence of endohyphal bacteria is reflected in genomic diversity of Mucoromycotina.</title>
        <authorList>
            <person name="Muszewska A."/>
            <person name="Okrasinska A."/>
            <person name="Steczkiewicz K."/>
            <person name="Drgas O."/>
            <person name="Orlowska M."/>
            <person name="Perlinska-Lenart U."/>
            <person name="Aleksandrzak-Piekarczyk T."/>
            <person name="Szatraj K."/>
            <person name="Zielenkiewicz U."/>
            <person name="Pilsyk S."/>
            <person name="Malc E."/>
            <person name="Mieczkowski P."/>
            <person name="Kruszewska J.S."/>
            <person name="Biernat P."/>
            <person name="Pawlowska J."/>
        </authorList>
    </citation>
    <scope>NUCLEOTIDE SEQUENCE</scope>
    <source>
        <strain evidence="3">WA0000067209</strain>
    </source>
</reference>
<gene>
    <name evidence="3" type="ORF">INT43_005274</name>
</gene>
<dbReference type="GO" id="GO:0019441">
    <property type="term" value="P:L-tryptophan catabolic process to kynurenine"/>
    <property type="evidence" value="ECO:0007669"/>
    <property type="project" value="InterPro"/>
</dbReference>
<name>A0A8H7PHV6_MORIS</name>
<dbReference type="Gene3D" id="3.50.30.50">
    <property type="entry name" value="Putative cyclase"/>
    <property type="match status" value="1"/>
</dbReference>
<organism evidence="3 4">
    <name type="scientific">Mortierella isabellina</name>
    <name type="common">Filamentous fungus</name>
    <name type="synonym">Umbelopsis isabellina</name>
    <dbReference type="NCBI Taxonomy" id="91625"/>
    <lineage>
        <taxon>Eukaryota</taxon>
        <taxon>Fungi</taxon>
        <taxon>Fungi incertae sedis</taxon>
        <taxon>Mucoromycota</taxon>
        <taxon>Mucoromycotina</taxon>
        <taxon>Umbelopsidomycetes</taxon>
        <taxon>Umbelopsidales</taxon>
        <taxon>Umbelopsidaceae</taxon>
        <taxon>Umbelopsis</taxon>
    </lineage>
</organism>
<dbReference type="Pfam" id="PF04199">
    <property type="entry name" value="Cyclase"/>
    <property type="match status" value="1"/>
</dbReference>
<evidence type="ECO:0000256" key="1">
    <source>
        <dbReference type="ARBA" id="ARBA00007865"/>
    </source>
</evidence>
<feature type="non-terminal residue" evidence="3">
    <location>
        <position position="1"/>
    </location>
</feature>
<dbReference type="InterPro" id="IPR007325">
    <property type="entry name" value="KFase/CYL"/>
</dbReference>
<comment type="caution">
    <text evidence="3">The sequence shown here is derived from an EMBL/GenBank/DDBJ whole genome shotgun (WGS) entry which is preliminary data.</text>
</comment>
<evidence type="ECO:0000313" key="4">
    <source>
        <dbReference type="Proteomes" id="UP000654370"/>
    </source>
</evidence>
<evidence type="ECO:0008006" key="5">
    <source>
        <dbReference type="Google" id="ProtNLM"/>
    </source>
</evidence>
<evidence type="ECO:0000313" key="3">
    <source>
        <dbReference type="EMBL" id="KAG2173854.1"/>
    </source>
</evidence>
<protein>
    <recommendedName>
        <fullName evidence="5">Cyclase</fullName>
    </recommendedName>
</protein>
<sequence length="310" mass="34829">MRFISTILASAALVQAALAAPSTSSSKSNGLWSLYYDHLESAKYIDLTHTITPYIPVWAGFGNSNFSRAIDPKTGEIYTYAKDGFEATAYNFKTDQLGTQLDPPAHWDPYGPAIDELPATIAVRPLVVIDITPQVKKDFGYQMTVADIHNYEKKYGKIPKGSVVFIRSDWSKRWPSLELPLLTKFPGITLPAIKYLHNQRSILFHGHEPLDTDDTPTLESEDWVLHHGHPQAEGVANLDLVAPKGCLVNIGYPKLAGGTGGYARYIAICPEDWHHGISPKTFPESPLRKYKNELLWNDKQKYRIRKNEDY</sequence>
<dbReference type="PANTHER" id="PTHR31118:SF12">
    <property type="entry name" value="CYCLASE-LIKE PROTEIN 2"/>
    <property type="match status" value="1"/>
</dbReference>
<evidence type="ECO:0000256" key="2">
    <source>
        <dbReference type="SAM" id="SignalP"/>
    </source>
</evidence>
<feature type="chain" id="PRO_5034986935" description="Cyclase" evidence="2">
    <location>
        <begin position="20"/>
        <end position="310"/>
    </location>
</feature>
<proteinExistence type="inferred from homology"/>
<dbReference type="AlphaFoldDB" id="A0A8H7PHV6"/>
<dbReference type="GO" id="GO:0004061">
    <property type="term" value="F:arylformamidase activity"/>
    <property type="evidence" value="ECO:0007669"/>
    <property type="project" value="InterPro"/>
</dbReference>
<dbReference type="OrthoDB" id="7108654at2759"/>
<dbReference type="InterPro" id="IPR037175">
    <property type="entry name" value="KFase_sf"/>
</dbReference>
<feature type="signal peptide" evidence="2">
    <location>
        <begin position="1"/>
        <end position="19"/>
    </location>
</feature>